<feature type="transmembrane region" description="Helical" evidence="7">
    <location>
        <begin position="188"/>
        <end position="207"/>
    </location>
</feature>
<dbReference type="STRING" id="6412.T1EH16"/>
<evidence type="ECO:0000256" key="1">
    <source>
        <dbReference type="ARBA" id="ARBA00004141"/>
    </source>
</evidence>
<reference evidence="8 10" key="2">
    <citation type="journal article" date="2013" name="Nature">
        <title>Insights into bilaterian evolution from three spiralian genomes.</title>
        <authorList>
            <person name="Simakov O."/>
            <person name="Marletaz F."/>
            <person name="Cho S.J."/>
            <person name="Edsinger-Gonzales E."/>
            <person name="Havlak P."/>
            <person name="Hellsten U."/>
            <person name="Kuo D.H."/>
            <person name="Larsson T."/>
            <person name="Lv J."/>
            <person name="Arendt D."/>
            <person name="Savage R."/>
            <person name="Osoegawa K."/>
            <person name="de Jong P."/>
            <person name="Grimwood J."/>
            <person name="Chapman J.A."/>
            <person name="Shapiro H."/>
            <person name="Aerts A."/>
            <person name="Otillar R.P."/>
            <person name="Terry A.Y."/>
            <person name="Boore J.L."/>
            <person name="Grigoriev I.V."/>
            <person name="Lindberg D.R."/>
            <person name="Seaver E.C."/>
            <person name="Weisblat D.A."/>
            <person name="Putnam N.H."/>
            <person name="Rokhsar D.S."/>
        </authorList>
    </citation>
    <scope>NUCLEOTIDE SEQUENCE</scope>
</reference>
<dbReference type="CTD" id="20195866"/>
<dbReference type="GO" id="GO:0015293">
    <property type="term" value="F:symporter activity"/>
    <property type="evidence" value="ECO:0007669"/>
    <property type="project" value="UniProtKB-KW"/>
</dbReference>
<dbReference type="RefSeq" id="XP_009011599.1">
    <property type="nucleotide sequence ID" value="XM_009013351.1"/>
</dbReference>
<dbReference type="Proteomes" id="UP000015101">
    <property type="component" value="Unassembled WGS sequence"/>
</dbReference>
<dbReference type="InterPro" id="IPR011701">
    <property type="entry name" value="MFS"/>
</dbReference>
<dbReference type="GO" id="GO:0022857">
    <property type="term" value="F:transmembrane transporter activity"/>
    <property type="evidence" value="ECO:0000318"/>
    <property type="project" value="GO_Central"/>
</dbReference>
<dbReference type="SUPFAM" id="SSF103473">
    <property type="entry name" value="MFS general substrate transporter"/>
    <property type="match status" value="1"/>
</dbReference>
<dbReference type="KEGG" id="hro:HELRODRAFT_124468"/>
<comment type="subcellular location">
    <subcellularLocation>
        <location evidence="1">Membrane</location>
        <topology evidence="1">Multi-pass membrane protein</topology>
    </subcellularLocation>
</comment>
<dbReference type="OrthoDB" id="2985014at2759"/>
<dbReference type="InParanoid" id="T1EH16"/>
<keyword evidence="6 7" id="KW-0472">Membrane</keyword>
<dbReference type="AlphaFoldDB" id="T1EH16"/>
<sequence>KPSGGLKIPWKKILLSLPCWAIIVAHSCNNWANYTILVCLPLFMKEVMELEVQQNGLYTSLPYVFSFLMAILSGHVSDLLIRRKWLSVANTRKLLQTISSVIPAILLIVVGYLDKDDVILVICLLCVIVSVNALCRSGMMVNHIDIAPRYSGILLGISNTVATVPGILGPAVVGWITTNVRRDFEWQTVFQICSVLLLFSSIFYCIFAQGELQEW</sequence>
<feature type="transmembrane region" description="Helical" evidence="7">
    <location>
        <begin position="93"/>
        <end position="113"/>
    </location>
</feature>
<dbReference type="EMBL" id="KB095895">
    <property type="protein sequence ID" value="ESO10303.1"/>
    <property type="molecule type" value="Genomic_DNA"/>
</dbReference>
<keyword evidence="5 7" id="KW-1133">Transmembrane helix</keyword>
<dbReference type="Gene3D" id="1.20.1250.20">
    <property type="entry name" value="MFS general substrate transporter like domains"/>
    <property type="match status" value="1"/>
</dbReference>
<dbReference type="GO" id="GO:0016020">
    <property type="term" value="C:membrane"/>
    <property type="evidence" value="ECO:0000318"/>
    <property type="project" value="GO_Central"/>
</dbReference>
<evidence type="ECO:0000256" key="4">
    <source>
        <dbReference type="ARBA" id="ARBA00022847"/>
    </source>
</evidence>
<dbReference type="Pfam" id="PF07690">
    <property type="entry name" value="MFS_1"/>
    <property type="match status" value="1"/>
</dbReference>
<dbReference type="EnsemblMetazoa" id="HelroT124468">
    <property type="protein sequence ID" value="HelroP124468"/>
    <property type="gene ID" value="HelroG124468"/>
</dbReference>
<dbReference type="InterPro" id="IPR050382">
    <property type="entry name" value="MFS_Na/Anion_cotransporter"/>
</dbReference>
<keyword evidence="3 7" id="KW-0812">Transmembrane</keyword>
<evidence type="ECO:0000313" key="9">
    <source>
        <dbReference type="EnsemblMetazoa" id="HelroP124468"/>
    </source>
</evidence>
<dbReference type="PANTHER" id="PTHR11662:SF399">
    <property type="entry name" value="FI19708P1-RELATED"/>
    <property type="match status" value="1"/>
</dbReference>
<feature type="transmembrane region" description="Helical" evidence="7">
    <location>
        <begin position="153"/>
        <end position="176"/>
    </location>
</feature>
<evidence type="ECO:0000256" key="6">
    <source>
        <dbReference type="ARBA" id="ARBA00023136"/>
    </source>
</evidence>
<dbReference type="PANTHER" id="PTHR11662">
    <property type="entry name" value="SOLUTE CARRIER FAMILY 17"/>
    <property type="match status" value="1"/>
</dbReference>
<reference evidence="10" key="1">
    <citation type="submission" date="2012-12" db="EMBL/GenBank/DDBJ databases">
        <authorList>
            <person name="Hellsten U."/>
            <person name="Grimwood J."/>
            <person name="Chapman J.A."/>
            <person name="Shapiro H."/>
            <person name="Aerts A."/>
            <person name="Otillar R.P."/>
            <person name="Terry A.Y."/>
            <person name="Boore J.L."/>
            <person name="Simakov O."/>
            <person name="Marletaz F."/>
            <person name="Cho S.-J."/>
            <person name="Edsinger-Gonzales E."/>
            <person name="Havlak P."/>
            <person name="Kuo D.-H."/>
            <person name="Larsson T."/>
            <person name="Lv J."/>
            <person name="Arendt D."/>
            <person name="Savage R."/>
            <person name="Osoegawa K."/>
            <person name="de Jong P."/>
            <person name="Lindberg D.R."/>
            <person name="Seaver E.C."/>
            <person name="Weisblat D.A."/>
            <person name="Putnam N.H."/>
            <person name="Grigoriev I.V."/>
            <person name="Rokhsar D.S."/>
        </authorList>
    </citation>
    <scope>NUCLEOTIDE SEQUENCE</scope>
</reference>
<organism evidence="9 10">
    <name type="scientific">Helobdella robusta</name>
    <name type="common">Californian leech</name>
    <dbReference type="NCBI Taxonomy" id="6412"/>
    <lineage>
        <taxon>Eukaryota</taxon>
        <taxon>Metazoa</taxon>
        <taxon>Spiralia</taxon>
        <taxon>Lophotrochozoa</taxon>
        <taxon>Annelida</taxon>
        <taxon>Clitellata</taxon>
        <taxon>Hirudinea</taxon>
        <taxon>Rhynchobdellida</taxon>
        <taxon>Glossiphoniidae</taxon>
        <taxon>Helobdella</taxon>
    </lineage>
</organism>
<proteinExistence type="predicted"/>
<accession>T1EH16</accession>
<protein>
    <recommendedName>
        <fullName evidence="11">Major facilitator superfamily (MFS) profile domain-containing protein</fullName>
    </recommendedName>
</protein>
<reference evidence="9" key="3">
    <citation type="submission" date="2015-06" db="UniProtKB">
        <authorList>
            <consortium name="EnsemblMetazoa"/>
        </authorList>
    </citation>
    <scope>IDENTIFICATION</scope>
</reference>
<dbReference type="GeneID" id="20195866"/>
<dbReference type="OMA" id="LNTRENG"/>
<dbReference type="FunFam" id="1.20.1250.20:FF:000003">
    <property type="entry name" value="Solute carrier family 17 member 3"/>
    <property type="match status" value="1"/>
</dbReference>
<dbReference type="InterPro" id="IPR036259">
    <property type="entry name" value="MFS_trans_sf"/>
</dbReference>
<evidence type="ECO:0000313" key="8">
    <source>
        <dbReference type="EMBL" id="ESO10303.1"/>
    </source>
</evidence>
<feature type="transmembrane region" description="Helical" evidence="7">
    <location>
        <begin position="20"/>
        <end position="43"/>
    </location>
</feature>
<evidence type="ECO:0000256" key="5">
    <source>
        <dbReference type="ARBA" id="ARBA00022989"/>
    </source>
</evidence>
<evidence type="ECO:0000313" key="10">
    <source>
        <dbReference type="Proteomes" id="UP000015101"/>
    </source>
</evidence>
<gene>
    <name evidence="9" type="primary">20195866</name>
    <name evidence="8" type="ORF">HELRODRAFT_124468</name>
</gene>
<feature type="transmembrane region" description="Helical" evidence="7">
    <location>
        <begin position="63"/>
        <end position="81"/>
    </location>
</feature>
<keyword evidence="2" id="KW-0813">Transport</keyword>
<feature type="transmembrane region" description="Helical" evidence="7">
    <location>
        <begin position="119"/>
        <end position="141"/>
    </location>
</feature>
<evidence type="ECO:0008006" key="11">
    <source>
        <dbReference type="Google" id="ProtNLM"/>
    </source>
</evidence>
<name>T1EH16_HELRO</name>
<evidence type="ECO:0000256" key="3">
    <source>
        <dbReference type="ARBA" id="ARBA00022692"/>
    </source>
</evidence>
<dbReference type="HOGENOM" id="CLU_001265_5_0_1"/>
<dbReference type="EMBL" id="AMQM01008985">
    <property type="status" value="NOT_ANNOTATED_CDS"/>
    <property type="molecule type" value="Genomic_DNA"/>
</dbReference>
<evidence type="ECO:0000256" key="7">
    <source>
        <dbReference type="SAM" id="Phobius"/>
    </source>
</evidence>
<evidence type="ECO:0000256" key="2">
    <source>
        <dbReference type="ARBA" id="ARBA00022448"/>
    </source>
</evidence>
<dbReference type="eggNOG" id="KOG2532">
    <property type="taxonomic scope" value="Eukaryota"/>
</dbReference>
<keyword evidence="10" id="KW-1185">Reference proteome</keyword>
<keyword evidence="4" id="KW-0769">Symport</keyword>